<feature type="region of interest" description="Disordered" evidence="1">
    <location>
        <begin position="1"/>
        <end position="98"/>
    </location>
</feature>
<feature type="compositionally biased region" description="Basic and acidic residues" evidence="1">
    <location>
        <begin position="63"/>
        <end position="85"/>
    </location>
</feature>
<dbReference type="AlphaFoldDB" id="A0A9W9JUF1"/>
<keyword evidence="3" id="KW-1185">Reference proteome</keyword>
<evidence type="ECO:0000313" key="3">
    <source>
        <dbReference type="Proteomes" id="UP001141434"/>
    </source>
</evidence>
<dbReference type="EMBL" id="JAPMSZ010000012">
    <property type="protein sequence ID" value="KAJ5081886.1"/>
    <property type="molecule type" value="Genomic_DNA"/>
</dbReference>
<proteinExistence type="predicted"/>
<comment type="caution">
    <text evidence="2">The sequence shown here is derived from an EMBL/GenBank/DDBJ whole genome shotgun (WGS) entry which is preliminary data.</text>
</comment>
<evidence type="ECO:0000313" key="2">
    <source>
        <dbReference type="EMBL" id="KAJ5081886.1"/>
    </source>
</evidence>
<evidence type="ECO:0000256" key="1">
    <source>
        <dbReference type="SAM" id="MobiDB-lite"/>
    </source>
</evidence>
<protein>
    <submittedName>
        <fullName evidence="2">Uncharacterized protein</fullName>
    </submittedName>
</protein>
<dbReference type="OrthoDB" id="5386823at2759"/>
<organism evidence="2 3">
    <name type="scientific">Penicillium alfredii</name>
    <dbReference type="NCBI Taxonomy" id="1506179"/>
    <lineage>
        <taxon>Eukaryota</taxon>
        <taxon>Fungi</taxon>
        <taxon>Dikarya</taxon>
        <taxon>Ascomycota</taxon>
        <taxon>Pezizomycotina</taxon>
        <taxon>Eurotiomycetes</taxon>
        <taxon>Eurotiomycetidae</taxon>
        <taxon>Eurotiales</taxon>
        <taxon>Aspergillaceae</taxon>
        <taxon>Penicillium</taxon>
    </lineage>
</organism>
<name>A0A9W9JUF1_9EURO</name>
<dbReference type="GeneID" id="81399844"/>
<dbReference type="RefSeq" id="XP_056507173.1">
    <property type="nucleotide sequence ID" value="XM_056660675.1"/>
</dbReference>
<reference evidence="2" key="2">
    <citation type="journal article" date="2023" name="IMA Fungus">
        <title>Comparative genomic study of the Penicillium genus elucidates a diverse pangenome and 15 lateral gene transfer events.</title>
        <authorList>
            <person name="Petersen C."/>
            <person name="Sorensen T."/>
            <person name="Nielsen M.R."/>
            <person name="Sondergaard T.E."/>
            <person name="Sorensen J.L."/>
            <person name="Fitzpatrick D.A."/>
            <person name="Frisvad J.C."/>
            <person name="Nielsen K.L."/>
        </authorList>
    </citation>
    <scope>NUCLEOTIDE SEQUENCE</scope>
    <source>
        <strain evidence="2">IBT 34128</strain>
    </source>
</reference>
<accession>A0A9W9JUF1</accession>
<reference evidence="2" key="1">
    <citation type="submission" date="2022-11" db="EMBL/GenBank/DDBJ databases">
        <authorList>
            <person name="Petersen C."/>
        </authorList>
    </citation>
    <scope>NUCLEOTIDE SEQUENCE</scope>
    <source>
        <strain evidence="2">IBT 34128</strain>
    </source>
</reference>
<sequence>MSDPRLIDMEPGGESTQSEINTELGTDESASPDREDEAIAQKLFTDKSGTGEAGSIGFMAPEHAQKADDNIQKDFRSDAPGEKTRKQQGYGPGSGVGA</sequence>
<dbReference type="Proteomes" id="UP001141434">
    <property type="component" value="Unassembled WGS sequence"/>
</dbReference>
<feature type="compositionally biased region" description="Polar residues" evidence="1">
    <location>
        <begin position="14"/>
        <end position="24"/>
    </location>
</feature>
<gene>
    <name evidence="2" type="ORF">NUU61_010150</name>
</gene>